<evidence type="ECO:0000313" key="1">
    <source>
        <dbReference type="EMBL" id="RIB20053.1"/>
    </source>
</evidence>
<name>A0A397VJI2_9GLOM</name>
<organism evidence="1 2">
    <name type="scientific">Gigaspora rosea</name>
    <dbReference type="NCBI Taxonomy" id="44941"/>
    <lineage>
        <taxon>Eukaryota</taxon>
        <taxon>Fungi</taxon>
        <taxon>Fungi incertae sedis</taxon>
        <taxon>Mucoromycota</taxon>
        <taxon>Glomeromycotina</taxon>
        <taxon>Glomeromycetes</taxon>
        <taxon>Diversisporales</taxon>
        <taxon>Gigasporaceae</taxon>
        <taxon>Gigaspora</taxon>
    </lineage>
</organism>
<protein>
    <submittedName>
        <fullName evidence="1">Uncharacterized protein</fullName>
    </submittedName>
</protein>
<proteinExistence type="predicted"/>
<gene>
    <name evidence="1" type="ORF">C2G38_2180214</name>
</gene>
<dbReference type="OrthoDB" id="2401718at2759"/>
<dbReference type="EMBL" id="QKWP01000438">
    <property type="protein sequence ID" value="RIB20053.1"/>
    <property type="molecule type" value="Genomic_DNA"/>
</dbReference>
<comment type="caution">
    <text evidence="1">The sequence shown here is derived from an EMBL/GenBank/DDBJ whole genome shotgun (WGS) entry which is preliminary data.</text>
</comment>
<evidence type="ECO:0000313" key="2">
    <source>
        <dbReference type="Proteomes" id="UP000266673"/>
    </source>
</evidence>
<dbReference type="AlphaFoldDB" id="A0A397VJI2"/>
<sequence length="322" mass="37614">MSCDYETLIDQFNLIESSIFGCKSIFRTRSLKNWFTFKLKYLDKLLINVGSQLRTIGEVVRPKGTYGTILELQNMLKKNFESISEPDDLFSDEENTIMNENFSPIALEYYLDLDVAYIFDLIRCEMIAKGLPQRTNLERDIDVFIKRYIFSCFDDILDIHFTTTMSINHLTRYDKFLKVFINDYQNVINSDIQKHGREFSLCEHAGSKIEYTKEVLTNTLKMQKTLRDMHKTLVKVENRGYLDKYELDTTMAKTIAAILADFDIPTKYEELGSVIKISCIMLQIKKLLSTTISRYNRIKSKAKNEKFTSGRVPMFSGQQEHQ</sequence>
<keyword evidence="2" id="KW-1185">Reference proteome</keyword>
<reference evidence="1 2" key="1">
    <citation type="submission" date="2018-06" db="EMBL/GenBank/DDBJ databases">
        <title>Comparative genomics reveals the genomic features of Rhizophagus irregularis, R. cerebriforme, R. diaphanum and Gigaspora rosea, and their symbiotic lifestyle signature.</title>
        <authorList>
            <person name="Morin E."/>
            <person name="San Clemente H."/>
            <person name="Chen E.C.H."/>
            <person name="De La Providencia I."/>
            <person name="Hainaut M."/>
            <person name="Kuo A."/>
            <person name="Kohler A."/>
            <person name="Murat C."/>
            <person name="Tang N."/>
            <person name="Roy S."/>
            <person name="Loubradou J."/>
            <person name="Henrissat B."/>
            <person name="Grigoriev I.V."/>
            <person name="Corradi N."/>
            <person name="Roux C."/>
            <person name="Martin F.M."/>
        </authorList>
    </citation>
    <scope>NUCLEOTIDE SEQUENCE [LARGE SCALE GENOMIC DNA]</scope>
    <source>
        <strain evidence="1 2">DAOM 194757</strain>
    </source>
</reference>
<dbReference type="Proteomes" id="UP000266673">
    <property type="component" value="Unassembled WGS sequence"/>
</dbReference>
<accession>A0A397VJI2</accession>